<dbReference type="Proteomes" id="UP000064201">
    <property type="component" value="Chromosome"/>
</dbReference>
<evidence type="ECO:0000313" key="1">
    <source>
        <dbReference type="EMBL" id="AKJ94088.1"/>
    </source>
</evidence>
<sequence>MPSGASPWRGPFVALCFLFALLALPVPAAAVEIRGANHLWLDDTTVLVRLDIDMRLPAVLEDALANGVTLEFEAETRLERGRRVGRDTLASETRRVQLQYFALNRHYLVTAVTDERMDLKPTLGDALDQVARRLGRLRLDGIPASARPNPGEFDLAARLMLVYSALPLPLQLDAGLRGDLTTRQEWRRWSLD</sequence>
<reference evidence="1 2" key="1">
    <citation type="submission" date="2015-04" db="EMBL/GenBank/DDBJ databases">
        <title>Complete Sequence for the Genome of the Thioalkalivibrio versutus D301.</title>
        <authorList>
            <person name="Mu T."/>
            <person name="Zhou J."/>
            <person name="Xu X."/>
        </authorList>
    </citation>
    <scope>NUCLEOTIDE SEQUENCE [LARGE SCALE GENOMIC DNA]</scope>
    <source>
        <strain evidence="1 2">D301</strain>
    </source>
</reference>
<gene>
    <name evidence="1" type="ORF">TVD_01295</name>
</gene>
<keyword evidence="2" id="KW-1185">Reference proteome</keyword>
<dbReference type="PATRIC" id="fig|106634.4.peg.265"/>
<dbReference type="OrthoDB" id="5786937at2"/>
<evidence type="ECO:0000313" key="2">
    <source>
        <dbReference type="Proteomes" id="UP000064201"/>
    </source>
</evidence>
<accession>A0A0G3FYP8</accession>
<dbReference type="STRING" id="106634.TVD_01295"/>
<organism evidence="1 2">
    <name type="scientific">Thioalkalivibrio versutus</name>
    <dbReference type="NCBI Taxonomy" id="106634"/>
    <lineage>
        <taxon>Bacteria</taxon>
        <taxon>Pseudomonadati</taxon>
        <taxon>Pseudomonadota</taxon>
        <taxon>Gammaproteobacteria</taxon>
        <taxon>Chromatiales</taxon>
        <taxon>Ectothiorhodospiraceae</taxon>
        <taxon>Thioalkalivibrio</taxon>
    </lineage>
</organism>
<dbReference type="RefSeq" id="WP_047250603.1">
    <property type="nucleotide sequence ID" value="NZ_CP011367.1"/>
</dbReference>
<dbReference type="Pfam" id="PF14334">
    <property type="entry name" value="DUF4390"/>
    <property type="match status" value="1"/>
</dbReference>
<dbReference type="InterPro" id="IPR025500">
    <property type="entry name" value="DUF4390"/>
</dbReference>
<dbReference type="AlphaFoldDB" id="A0A0G3FYP8"/>
<evidence type="ECO:0008006" key="3">
    <source>
        <dbReference type="Google" id="ProtNLM"/>
    </source>
</evidence>
<dbReference type="EMBL" id="CP011367">
    <property type="protein sequence ID" value="AKJ94088.1"/>
    <property type="molecule type" value="Genomic_DNA"/>
</dbReference>
<name>A0A0G3FYP8_9GAMM</name>
<dbReference type="KEGG" id="tvr:TVD_01295"/>
<proteinExistence type="predicted"/>
<protein>
    <recommendedName>
        <fullName evidence="3">DUF4390 domain-containing protein</fullName>
    </recommendedName>
</protein>